<keyword evidence="4" id="KW-0221">Differentiation</keyword>
<organism evidence="14 15">
    <name type="scientific">Labeo rohita</name>
    <name type="common">Indian major carp</name>
    <name type="synonym">Cyprinus rohita</name>
    <dbReference type="NCBI Taxonomy" id="84645"/>
    <lineage>
        <taxon>Eukaryota</taxon>
        <taxon>Metazoa</taxon>
        <taxon>Chordata</taxon>
        <taxon>Craniata</taxon>
        <taxon>Vertebrata</taxon>
        <taxon>Euteleostomi</taxon>
        <taxon>Actinopterygii</taxon>
        <taxon>Neopterygii</taxon>
        <taxon>Teleostei</taxon>
        <taxon>Ostariophysi</taxon>
        <taxon>Cypriniformes</taxon>
        <taxon>Cyprinidae</taxon>
        <taxon>Labeoninae</taxon>
        <taxon>Labeonini</taxon>
        <taxon>Labeo</taxon>
    </lineage>
</organism>
<feature type="region of interest" description="Disordered" evidence="11">
    <location>
        <begin position="21"/>
        <end position="41"/>
    </location>
</feature>
<keyword evidence="3" id="KW-0217">Developmental protein</keyword>
<evidence type="ECO:0000259" key="13">
    <source>
        <dbReference type="PROSITE" id="PS50888"/>
    </source>
</evidence>
<name>A0ABQ8LDV1_LABRO</name>
<dbReference type="PANTHER" id="PTHR19290">
    <property type="entry name" value="BASIC HELIX-LOOP-HELIX PROTEIN NEUROGENIN-RELATED"/>
    <property type="match status" value="1"/>
</dbReference>
<evidence type="ECO:0000256" key="7">
    <source>
        <dbReference type="ARBA" id="ARBA00023125"/>
    </source>
</evidence>
<dbReference type="InterPro" id="IPR016637">
    <property type="entry name" value="TF_bHLH_NeuroD"/>
</dbReference>
<feature type="domain" description="BHLH" evidence="13">
    <location>
        <begin position="160"/>
        <end position="212"/>
    </location>
</feature>
<dbReference type="InterPro" id="IPR011598">
    <property type="entry name" value="bHLH_dom"/>
</dbReference>
<keyword evidence="6" id="KW-0805">Transcription regulation</keyword>
<evidence type="ECO:0000256" key="5">
    <source>
        <dbReference type="ARBA" id="ARBA00022902"/>
    </source>
</evidence>
<keyword evidence="7" id="KW-0238">DNA-binding</keyword>
<feature type="signal peptide" evidence="12">
    <location>
        <begin position="1"/>
        <end position="19"/>
    </location>
</feature>
<keyword evidence="15" id="KW-1185">Reference proteome</keyword>
<dbReference type="InterPro" id="IPR050359">
    <property type="entry name" value="bHLH_transcription_factors"/>
</dbReference>
<protein>
    <submittedName>
        <fullName evidence="14">Neurogenic differentiation factor 6-A</fullName>
    </submittedName>
</protein>
<dbReference type="InterPro" id="IPR036638">
    <property type="entry name" value="HLH_DNA-bd_sf"/>
</dbReference>
<evidence type="ECO:0000256" key="6">
    <source>
        <dbReference type="ARBA" id="ARBA00023015"/>
    </source>
</evidence>
<feature type="region of interest" description="Disordered" evidence="11">
    <location>
        <begin position="103"/>
        <end position="157"/>
    </location>
</feature>
<dbReference type="PANTHER" id="PTHR19290:SF9">
    <property type="entry name" value="NEUROGENIC DIFFERENTIATION FACTOR 6"/>
    <property type="match status" value="1"/>
</dbReference>
<dbReference type="Pfam" id="PF00010">
    <property type="entry name" value="HLH"/>
    <property type="match status" value="1"/>
</dbReference>
<dbReference type="SUPFAM" id="SSF47459">
    <property type="entry name" value="HLH, helix-loop-helix DNA-binding domain"/>
    <property type="match status" value="1"/>
</dbReference>
<keyword evidence="8" id="KW-0010">Activator</keyword>
<keyword evidence="9" id="KW-0804">Transcription</keyword>
<comment type="subunit">
    <text evidence="2">Efficient DNA binding requires dimerization with another bHLH protein.</text>
</comment>
<proteinExistence type="predicted"/>
<reference evidence="14 15" key="1">
    <citation type="submission" date="2022-01" db="EMBL/GenBank/DDBJ databases">
        <title>A high-quality chromosome-level genome assembly of rohu carp, Labeo rohita.</title>
        <authorList>
            <person name="Arick M.A. II"/>
            <person name="Hsu C.-Y."/>
            <person name="Magbanua Z."/>
            <person name="Pechanova O."/>
            <person name="Grover C."/>
            <person name="Miller E."/>
            <person name="Thrash A."/>
            <person name="Ezzel L."/>
            <person name="Alam S."/>
            <person name="Benzie J."/>
            <person name="Hamilton M."/>
            <person name="Karsi A."/>
            <person name="Lawrence M.L."/>
            <person name="Peterson D.G."/>
        </authorList>
    </citation>
    <scope>NUCLEOTIDE SEQUENCE [LARGE SCALE GENOMIC DNA]</scope>
    <source>
        <strain evidence="15">BAU-BD-2019</strain>
        <tissue evidence="14">Blood</tissue>
    </source>
</reference>
<dbReference type="SMART" id="SM00353">
    <property type="entry name" value="HLH"/>
    <property type="match status" value="1"/>
</dbReference>
<evidence type="ECO:0000256" key="4">
    <source>
        <dbReference type="ARBA" id="ARBA00022782"/>
    </source>
</evidence>
<feature type="compositionally biased region" description="Basic residues" evidence="11">
    <location>
        <begin position="140"/>
        <end position="152"/>
    </location>
</feature>
<comment type="caution">
    <text evidence="14">The sequence shown here is derived from an EMBL/GenBank/DDBJ whole genome shotgun (WGS) entry which is preliminary data.</text>
</comment>
<keyword evidence="5" id="KW-0524">Neurogenesis</keyword>
<gene>
    <name evidence="14" type="ORF">H4Q32_020006</name>
</gene>
<evidence type="ECO:0000256" key="1">
    <source>
        <dbReference type="ARBA" id="ARBA00004123"/>
    </source>
</evidence>
<accession>A0ABQ8LDV1</accession>
<feature type="chain" id="PRO_5045048015" evidence="12">
    <location>
        <begin position="20"/>
        <end position="399"/>
    </location>
</feature>
<dbReference type="Gene3D" id="4.10.280.10">
    <property type="entry name" value="Helix-loop-helix DNA-binding domain"/>
    <property type="match status" value="1"/>
</dbReference>
<dbReference type="Pfam" id="PF12533">
    <property type="entry name" value="Neuro_bHLH"/>
    <property type="match status" value="1"/>
</dbReference>
<keyword evidence="10" id="KW-0539">Nucleus</keyword>
<comment type="subcellular location">
    <subcellularLocation>
        <location evidence="1">Nucleus</location>
    </subcellularLocation>
</comment>
<dbReference type="Proteomes" id="UP000830375">
    <property type="component" value="Unassembled WGS sequence"/>
</dbReference>
<evidence type="ECO:0000256" key="2">
    <source>
        <dbReference type="ARBA" id="ARBA00011571"/>
    </source>
</evidence>
<evidence type="ECO:0000256" key="12">
    <source>
        <dbReference type="SAM" id="SignalP"/>
    </source>
</evidence>
<evidence type="ECO:0000256" key="3">
    <source>
        <dbReference type="ARBA" id="ARBA00022473"/>
    </source>
</evidence>
<evidence type="ECO:0000256" key="10">
    <source>
        <dbReference type="ARBA" id="ARBA00023242"/>
    </source>
</evidence>
<dbReference type="PROSITE" id="PS50888">
    <property type="entry name" value="BHLH"/>
    <property type="match status" value="1"/>
</dbReference>
<evidence type="ECO:0000313" key="14">
    <source>
        <dbReference type="EMBL" id="KAI2648862.1"/>
    </source>
</evidence>
<dbReference type="EMBL" id="JACTAM010000024">
    <property type="protein sequence ID" value="KAI2648862.1"/>
    <property type="molecule type" value="Genomic_DNA"/>
</dbReference>
<evidence type="ECO:0000256" key="8">
    <source>
        <dbReference type="ARBA" id="ARBA00023159"/>
    </source>
</evidence>
<dbReference type="PIRSF" id="PIRSF015618">
    <property type="entry name" value="bHLH_NeuroD"/>
    <property type="match status" value="1"/>
</dbReference>
<evidence type="ECO:0000313" key="15">
    <source>
        <dbReference type="Proteomes" id="UP000830375"/>
    </source>
</evidence>
<sequence>MLVLGPLSRLLCGFAVVRSSRHTPDDQGRNTGPPGPGHVTNPCHVTSAADGMGKLERSRKIYYLLIIPSKSTMLTLPFEDPVIMDTQFGANFPRDCVGEMKVNKQEPFKKEETLSHAMEDEDLEKDEDEREDGQDENGLPRRRGPRKKKMTKARVDRVKMRRMEANARERNRMHGLNNALDSLRKVVPCYSKTQKLSKIETLRLAKNYIWALSEILSTGKRPDLLTFVQTLCKGLSQPTTNLVAGCLQLNARNFITDQINSEASFSGRSPYESVYTTYHSPGVVTPSGPSVDTVKPFRPFNYCSSYESFYESVSPECGSPQFDGPLSPPINFNGIFSLKHEEPVEYGKSCHYSTRYCAVPPRSSISQSARGSSDLHFPYDIHLRGQFYPVQDELNTFHN</sequence>
<evidence type="ECO:0000256" key="11">
    <source>
        <dbReference type="SAM" id="MobiDB-lite"/>
    </source>
</evidence>
<evidence type="ECO:0000256" key="9">
    <source>
        <dbReference type="ARBA" id="ARBA00023163"/>
    </source>
</evidence>
<dbReference type="CDD" id="cd19722">
    <property type="entry name" value="bHLH_TS_NeuroD6_ATOH2"/>
    <property type="match status" value="1"/>
</dbReference>
<dbReference type="InterPro" id="IPR022575">
    <property type="entry name" value="NeuroD_DUF"/>
</dbReference>
<feature type="compositionally biased region" description="Basic and acidic residues" evidence="11">
    <location>
        <begin position="103"/>
        <end position="118"/>
    </location>
</feature>
<keyword evidence="12" id="KW-0732">Signal</keyword>
<feature type="compositionally biased region" description="Acidic residues" evidence="11">
    <location>
        <begin position="119"/>
        <end position="135"/>
    </location>
</feature>